<evidence type="ECO:0000313" key="6">
    <source>
        <dbReference type="EMBL" id="RKR82047.1"/>
    </source>
</evidence>
<dbReference type="Gene3D" id="3.40.30.10">
    <property type="entry name" value="Glutaredoxin"/>
    <property type="match status" value="1"/>
</dbReference>
<dbReference type="AlphaFoldDB" id="A0A495IZD4"/>
<evidence type="ECO:0000256" key="3">
    <source>
        <dbReference type="ARBA" id="ARBA00023157"/>
    </source>
</evidence>
<dbReference type="InterPro" id="IPR050553">
    <property type="entry name" value="Thioredoxin_ResA/DsbE_sf"/>
</dbReference>
<dbReference type="OrthoDB" id="750178at2"/>
<comment type="subcellular location">
    <subcellularLocation>
        <location evidence="1">Cell envelope</location>
    </subcellularLocation>
</comment>
<accession>A0A495IZD4</accession>
<evidence type="ECO:0000256" key="1">
    <source>
        <dbReference type="ARBA" id="ARBA00004196"/>
    </source>
</evidence>
<name>A0A495IZD4_9SPHI</name>
<keyword evidence="7" id="KW-1185">Reference proteome</keyword>
<dbReference type="InterPro" id="IPR036249">
    <property type="entry name" value="Thioredoxin-like_sf"/>
</dbReference>
<dbReference type="PANTHER" id="PTHR42852:SF6">
    <property type="entry name" value="THIOL:DISULFIDE INTERCHANGE PROTEIN DSBE"/>
    <property type="match status" value="1"/>
</dbReference>
<sequence length="261" mass="29778">MAKTAVIQKEYASLFYKYVNYNKSIKPNSQKYVSGGIKIVMQLDSVKAIVNKNTITFISENQTSPVATFVAKKYLYRFTTAEIKIIYNMLLRNQKNNPELIELAAKIEIYNKCNVGAAFSDYTLQDTSGKSVKLSSFIGKNNKYILLEFWASWCNPCRQDFPHLKTAYNLYKSSGFEVIGISIDSDKKKWKKALKEDGNPWIQLINPQGLYGDLMTLYNFNSVPTSILIGPDETIVNLNMRESWLDNKLISLFGNKFGALY</sequence>
<keyword evidence="4" id="KW-0676">Redox-active center</keyword>
<proteinExistence type="predicted"/>
<dbReference type="CDD" id="cd02966">
    <property type="entry name" value="TlpA_like_family"/>
    <property type="match status" value="1"/>
</dbReference>
<keyword evidence="3" id="KW-1015">Disulfide bond</keyword>
<dbReference type="PROSITE" id="PS51352">
    <property type="entry name" value="THIOREDOXIN_2"/>
    <property type="match status" value="1"/>
</dbReference>
<gene>
    <name evidence="6" type="ORF">BDD43_2214</name>
</gene>
<dbReference type="InterPro" id="IPR000866">
    <property type="entry name" value="AhpC/TSA"/>
</dbReference>
<evidence type="ECO:0000256" key="4">
    <source>
        <dbReference type="ARBA" id="ARBA00023284"/>
    </source>
</evidence>
<feature type="domain" description="Thioredoxin" evidence="5">
    <location>
        <begin position="113"/>
        <end position="250"/>
    </location>
</feature>
<evidence type="ECO:0000313" key="7">
    <source>
        <dbReference type="Proteomes" id="UP000268007"/>
    </source>
</evidence>
<evidence type="ECO:0000256" key="2">
    <source>
        <dbReference type="ARBA" id="ARBA00022748"/>
    </source>
</evidence>
<protein>
    <submittedName>
        <fullName evidence="6">Peroxiredoxin</fullName>
    </submittedName>
</protein>
<reference evidence="6 7" key="1">
    <citation type="submission" date="2018-10" db="EMBL/GenBank/DDBJ databases">
        <title>Genomic Encyclopedia of Archaeal and Bacterial Type Strains, Phase II (KMG-II): from individual species to whole genera.</title>
        <authorList>
            <person name="Goeker M."/>
        </authorList>
    </citation>
    <scope>NUCLEOTIDE SEQUENCE [LARGE SCALE GENOMIC DNA]</scope>
    <source>
        <strain evidence="6 7">DSM 18602</strain>
    </source>
</reference>
<dbReference type="SUPFAM" id="SSF52833">
    <property type="entry name" value="Thioredoxin-like"/>
    <property type="match status" value="1"/>
</dbReference>
<dbReference type="Pfam" id="PF00578">
    <property type="entry name" value="AhpC-TSA"/>
    <property type="match status" value="1"/>
</dbReference>
<comment type="caution">
    <text evidence="6">The sequence shown here is derived from an EMBL/GenBank/DDBJ whole genome shotgun (WGS) entry which is preliminary data.</text>
</comment>
<dbReference type="GO" id="GO:0030313">
    <property type="term" value="C:cell envelope"/>
    <property type="evidence" value="ECO:0007669"/>
    <property type="project" value="UniProtKB-SubCell"/>
</dbReference>
<organism evidence="6 7">
    <name type="scientific">Mucilaginibacter gracilis</name>
    <dbReference type="NCBI Taxonomy" id="423350"/>
    <lineage>
        <taxon>Bacteria</taxon>
        <taxon>Pseudomonadati</taxon>
        <taxon>Bacteroidota</taxon>
        <taxon>Sphingobacteriia</taxon>
        <taxon>Sphingobacteriales</taxon>
        <taxon>Sphingobacteriaceae</taxon>
        <taxon>Mucilaginibacter</taxon>
    </lineage>
</organism>
<dbReference type="GO" id="GO:0017004">
    <property type="term" value="P:cytochrome complex assembly"/>
    <property type="evidence" value="ECO:0007669"/>
    <property type="project" value="UniProtKB-KW"/>
</dbReference>
<dbReference type="RefSeq" id="WP_121197683.1">
    <property type="nucleotide sequence ID" value="NZ_RBKU01000001.1"/>
</dbReference>
<evidence type="ECO:0000259" key="5">
    <source>
        <dbReference type="PROSITE" id="PS51352"/>
    </source>
</evidence>
<dbReference type="EMBL" id="RBKU01000001">
    <property type="protein sequence ID" value="RKR82047.1"/>
    <property type="molecule type" value="Genomic_DNA"/>
</dbReference>
<dbReference type="PANTHER" id="PTHR42852">
    <property type="entry name" value="THIOL:DISULFIDE INTERCHANGE PROTEIN DSBE"/>
    <property type="match status" value="1"/>
</dbReference>
<dbReference type="InterPro" id="IPR013766">
    <property type="entry name" value="Thioredoxin_domain"/>
</dbReference>
<dbReference type="Proteomes" id="UP000268007">
    <property type="component" value="Unassembled WGS sequence"/>
</dbReference>
<keyword evidence="2" id="KW-0201">Cytochrome c-type biogenesis</keyword>